<evidence type="ECO:0000313" key="13">
    <source>
        <dbReference type="EMBL" id="KAG5473920.1"/>
    </source>
</evidence>
<dbReference type="InterPro" id="IPR003607">
    <property type="entry name" value="HD/PDEase_dom"/>
</dbReference>
<dbReference type="Gene3D" id="1.10.1300.10">
    <property type="entry name" value="3'5'-cyclic nucleotide phosphodiesterase, catalytic domain"/>
    <property type="match status" value="1"/>
</dbReference>
<feature type="region of interest" description="Disordered" evidence="10">
    <location>
        <begin position="76"/>
        <end position="96"/>
    </location>
</feature>
<feature type="binding site" evidence="6">
    <location>
        <position position="800"/>
    </location>
    <ligand>
        <name>AMP</name>
        <dbReference type="ChEBI" id="CHEBI:456215"/>
    </ligand>
</feature>
<evidence type="ECO:0000256" key="7">
    <source>
        <dbReference type="PIRSR" id="PIRSR623088-3"/>
    </source>
</evidence>
<dbReference type="KEGG" id="lmat:92514571"/>
<dbReference type="Pfam" id="PF00233">
    <property type="entry name" value="PDEase_I"/>
    <property type="match status" value="1"/>
</dbReference>
<evidence type="ECO:0000256" key="3">
    <source>
        <dbReference type="ARBA" id="ARBA00022801"/>
    </source>
</evidence>
<evidence type="ECO:0000256" key="2">
    <source>
        <dbReference type="ARBA" id="ARBA00022771"/>
    </source>
</evidence>
<feature type="domain" description="FYVE-type" evidence="11">
    <location>
        <begin position="12"/>
        <end position="70"/>
    </location>
</feature>
<feature type="binding site" evidence="6">
    <location>
        <begin position="596"/>
        <end position="600"/>
    </location>
    <ligand>
        <name>AMP</name>
        <dbReference type="ChEBI" id="CHEBI:456215"/>
    </ligand>
</feature>
<feature type="active site" description="Proton donor" evidence="5">
    <location>
        <position position="596"/>
    </location>
</feature>
<dbReference type="PROSITE" id="PS51845">
    <property type="entry name" value="PDEASE_I_2"/>
    <property type="match status" value="1"/>
</dbReference>
<feature type="coiled-coil region" evidence="9">
    <location>
        <begin position="406"/>
        <end position="465"/>
    </location>
</feature>
<reference evidence="14" key="2">
    <citation type="journal article" date="2021" name="Sci. Data">
        <title>Chromosome-scale genome sequencing, assembly and annotation of six genomes from subfamily Leishmaniinae.</title>
        <authorList>
            <person name="Almutairi H."/>
            <person name="Urbaniak M.D."/>
            <person name="Bates M.D."/>
            <person name="Jariyapan N."/>
            <person name="Kwakye-Nuako G."/>
            <person name="Thomaz Soccol V."/>
            <person name="Al-Salem W.S."/>
            <person name="Dillon R.J."/>
            <person name="Bates P.A."/>
            <person name="Gatherer D."/>
        </authorList>
    </citation>
    <scope>NUCLEOTIDE SEQUENCE [LARGE SCALE GENOMIC DNA]</scope>
</reference>
<dbReference type="GO" id="GO:0004114">
    <property type="term" value="F:3',5'-cyclic-nucleotide phosphodiesterase activity"/>
    <property type="evidence" value="ECO:0007669"/>
    <property type="project" value="InterPro"/>
</dbReference>
<dbReference type="PANTHER" id="PTHR11347">
    <property type="entry name" value="CYCLIC NUCLEOTIDE PHOSPHODIESTERASE"/>
    <property type="match status" value="1"/>
</dbReference>
<dbReference type="Proteomes" id="UP000673552">
    <property type="component" value="Unassembled WGS sequence"/>
</dbReference>
<feature type="coiled-coil region" evidence="9">
    <location>
        <begin position="175"/>
        <end position="276"/>
    </location>
</feature>
<dbReference type="InterPro" id="IPR000306">
    <property type="entry name" value="Znf_FYVE"/>
</dbReference>
<evidence type="ECO:0000259" key="11">
    <source>
        <dbReference type="PROSITE" id="PS50178"/>
    </source>
</evidence>
<dbReference type="OrthoDB" id="568146at2759"/>
<dbReference type="SUPFAM" id="SSF57903">
    <property type="entry name" value="FYVE/PHD zinc finger"/>
    <property type="match status" value="1"/>
</dbReference>
<feature type="coiled-coil region" evidence="9">
    <location>
        <begin position="875"/>
        <end position="909"/>
    </location>
</feature>
<feature type="coiled-coil region" evidence="9">
    <location>
        <begin position="98"/>
        <end position="132"/>
    </location>
</feature>
<protein>
    <recommendedName>
        <fullName evidence="15">Phosphodiesterase</fullName>
    </recommendedName>
</protein>
<dbReference type="CDD" id="cd00065">
    <property type="entry name" value="FYVE_like_SF"/>
    <property type="match status" value="1"/>
</dbReference>
<dbReference type="Pfam" id="PF01363">
    <property type="entry name" value="FYVE"/>
    <property type="match status" value="1"/>
</dbReference>
<feature type="binding site" evidence="7">
    <location>
        <position position="637"/>
    </location>
    <ligand>
        <name>Zn(2+)</name>
        <dbReference type="ChEBI" id="CHEBI:29105"/>
        <label>1</label>
    </ligand>
</feature>
<dbReference type="GO" id="GO:0008270">
    <property type="term" value="F:zinc ion binding"/>
    <property type="evidence" value="ECO:0007669"/>
    <property type="project" value="UniProtKB-KW"/>
</dbReference>
<dbReference type="SUPFAM" id="SSF109604">
    <property type="entry name" value="HD-domain/PDEase-like"/>
    <property type="match status" value="1"/>
</dbReference>
<dbReference type="GeneID" id="92514571"/>
<dbReference type="GO" id="GO:0007165">
    <property type="term" value="P:signal transduction"/>
    <property type="evidence" value="ECO:0007669"/>
    <property type="project" value="InterPro"/>
</dbReference>
<proteinExistence type="predicted"/>
<keyword evidence="4" id="KW-0862">Zinc</keyword>
<keyword evidence="9" id="KW-0175">Coiled coil</keyword>
<dbReference type="InterPro" id="IPR002073">
    <property type="entry name" value="PDEase_catalytic_dom"/>
</dbReference>
<dbReference type="SMART" id="SM00064">
    <property type="entry name" value="FYVE"/>
    <property type="match status" value="1"/>
</dbReference>
<evidence type="ECO:0008006" key="15">
    <source>
        <dbReference type="Google" id="ProtNLM"/>
    </source>
</evidence>
<evidence type="ECO:0000256" key="10">
    <source>
        <dbReference type="SAM" id="MobiDB-lite"/>
    </source>
</evidence>
<dbReference type="InterPro" id="IPR013083">
    <property type="entry name" value="Znf_RING/FYVE/PHD"/>
</dbReference>
<dbReference type="Gene3D" id="3.30.40.10">
    <property type="entry name" value="Zinc/RING finger domain, C3HC4 (zinc finger)"/>
    <property type="match status" value="1"/>
</dbReference>
<dbReference type="AlphaFoldDB" id="A0A836HBN3"/>
<keyword evidence="14" id="KW-1185">Reference proteome</keyword>
<dbReference type="InterPro" id="IPR023088">
    <property type="entry name" value="PDEase"/>
</dbReference>
<keyword evidence="2 8" id="KW-0863">Zinc-finger</keyword>
<dbReference type="PROSITE" id="PS50178">
    <property type="entry name" value="ZF_FYVE"/>
    <property type="match status" value="1"/>
</dbReference>
<keyword evidence="3" id="KW-0378">Hydrolase</keyword>
<feature type="binding site" evidence="7">
    <location>
        <position position="638"/>
    </location>
    <ligand>
        <name>Zn(2+)</name>
        <dbReference type="ChEBI" id="CHEBI:29105"/>
        <label>1</label>
    </ligand>
</feature>
<evidence type="ECO:0000256" key="8">
    <source>
        <dbReference type="PROSITE-ProRule" id="PRU00091"/>
    </source>
</evidence>
<feature type="binding site" evidence="6">
    <location>
        <position position="638"/>
    </location>
    <ligand>
        <name>AMP</name>
        <dbReference type="ChEBI" id="CHEBI:456215"/>
    </ligand>
</feature>
<evidence type="ECO:0000256" key="1">
    <source>
        <dbReference type="ARBA" id="ARBA00022723"/>
    </source>
</evidence>
<dbReference type="InterPro" id="IPR011011">
    <property type="entry name" value="Znf_FYVE_PHD"/>
</dbReference>
<feature type="coiled-coil region" evidence="9">
    <location>
        <begin position="950"/>
        <end position="987"/>
    </location>
</feature>
<feature type="compositionally biased region" description="Polar residues" evidence="10">
    <location>
        <begin position="77"/>
        <end position="86"/>
    </location>
</feature>
<evidence type="ECO:0000256" key="6">
    <source>
        <dbReference type="PIRSR" id="PIRSR623088-2"/>
    </source>
</evidence>
<evidence type="ECO:0000256" key="4">
    <source>
        <dbReference type="ARBA" id="ARBA00022833"/>
    </source>
</evidence>
<name>A0A836HBN3_9TRYP</name>
<dbReference type="InterPro" id="IPR017455">
    <property type="entry name" value="Znf_FYVE-rel"/>
</dbReference>
<gene>
    <name evidence="13" type="ORF">LSCM1_04556</name>
</gene>
<dbReference type="RefSeq" id="XP_067177154.1">
    <property type="nucleotide sequence ID" value="XM_067322059.1"/>
</dbReference>
<feature type="region of interest" description="Disordered" evidence="10">
    <location>
        <begin position="1069"/>
        <end position="1091"/>
    </location>
</feature>
<dbReference type="CDD" id="cd00077">
    <property type="entry name" value="HDc"/>
    <property type="match status" value="1"/>
</dbReference>
<organism evidence="13 14">
    <name type="scientific">Leishmania martiniquensis</name>
    <dbReference type="NCBI Taxonomy" id="1580590"/>
    <lineage>
        <taxon>Eukaryota</taxon>
        <taxon>Discoba</taxon>
        <taxon>Euglenozoa</taxon>
        <taxon>Kinetoplastea</taxon>
        <taxon>Metakinetoplastina</taxon>
        <taxon>Trypanosomatida</taxon>
        <taxon>Trypanosomatidae</taxon>
        <taxon>Leishmaniinae</taxon>
        <taxon>Leishmania</taxon>
    </lineage>
</organism>
<keyword evidence="1 7" id="KW-0479">Metal-binding</keyword>
<feature type="binding site" evidence="6">
    <location>
        <position position="751"/>
    </location>
    <ligand>
        <name>AMP</name>
        <dbReference type="ChEBI" id="CHEBI:456215"/>
    </ligand>
</feature>
<comment type="caution">
    <text evidence="13">The sequence shown here is derived from an EMBL/GenBank/DDBJ whole genome shotgun (WGS) entry which is preliminary data.</text>
</comment>
<feature type="binding site" evidence="7">
    <location>
        <position position="600"/>
    </location>
    <ligand>
        <name>Zn(2+)</name>
        <dbReference type="ChEBI" id="CHEBI:29105"/>
        <label>1</label>
    </ligand>
</feature>
<dbReference type="PRINTS" id="PR00387">
    <property type="entry name" value="PDIESTERASE1"/>
</dbReference>
<evidence type="ECO:0000259" key="12">
    <source>
        <dbReference type="PROSITE" id="PS51845"/>
    </source>
</evidence>
<feature type="domain" description="PDEase" evidence="12">
    <location>
        <begin position="515"/>
        <end position="843"/>
    </location>
</feature>
<dbReference type="InterPro" id="IPR036971">
    <property type="entry name" value="PDEase_catalytic_dom_sf"/>
</dbReference>
<sequence>MPGHPVPRSQWVESAETCAACDKRFSFFISKENCPCCGRLFCSTCLSATCELFPMAPPKAVCPDCFRKTEDWRLGQREQQQTSSHGDTVAAAPPPTSSAALEAKVKMYEEQFDAVKSNARQLREENDSLIDLLAAKDISIANLKEELTKADVLISDSAKAAGTLRAQLQDEPHERQSMERRFEEAVQRAATATQASDSMAEQIREHAEAKIASEALVARLEARAQKAEDKYTQSEQEMKELRAAMKAVNAHNAERIDELTARLQSMADANAHLQREYDRKVEVLHLAEQYRTAADEMHDVEVQHLRNYLTYAISTAMKVVEAYGGRQILATKAVYGAGSADAPARQCAINAVDERLNESNSAGQHDKGELSHSVGEAFRPQSEAALTAEPSGASAPKLCTSHGTEIAAAQQEVSSQREVNARLRAELADKERRLSELQRGCIEAATAARAELKGLRRRLSETKLAHAGWRDSCEACLIELQRVIEAAVSPVSVTGSEMSRTSATKSRWARPTIVEEVQYPSVAEVDVRAIAPVPGLEQWEFDTVAEAQRGGEADVLMRIGHQVALNLHLFPDSASLHRWVCMLATVQANYRANPYHNQVHAADVLQGVYALMCSCPDLLAQMTAMEKRAVMFAAAVHDIRHPGRSEMFLKNTFDATYMQYNGLQVLEQMHTATAFHLLATPELDFTRGDMDDAEALQFHGLVAALIGCTFMGRHASLMEQWSCPLQKGEKYDLAVAADRQHVLSLLLHAADVGAQARGLAVAPKWLGIVEEMCAQGDEEAARGLPLSPGSSRNASLERDQLFFIETFVVPLFDLVHQLFPTIESPMRNLRAMHARYCMALQEARAFPPPVQYRKPTEPADSTAEASHAEYLNARQAALRNQEKALEQSMQRLREAAAAVASREKQVEERATAARKVEASFNSHRSDRQEAFSSIDEEELLRATAAVVAREAEVQQRAAEVEKMTAALEEREEIASRLAEQLADVAEKMNGRRRFLHYREARLRQFEAALRGAQGADLLSFNDVPSRMDYTGAKPAAAPASCDRISPASVKMVKLESALEKLTSALRSLQGRSLSPESKRDTWAAACAPESS</sequence>
<evidence type="ECO:0000313" key="14">
    <source>
        <dbReference type="Proteomes" id="UP000673552"/>
    </source>
</evidence>
<dbReference type="EMBL" id="JAFEUZ010000029">
    <property type="protein sequence ID" value="KAG5473920.1"/>
    <property type="molecule type" value="Genomic_DNA"/>
</dbReference>
<evidence type="ECO:0000256" key="9">
    <source>
        <dbReference type="SAM" id="Coils"/>
    </source>
</evidence>
<evidence type="ECO:0000256" key="5">
    <source>
        <dbReference type="PIRSR" id="PIRSR623088-1"/>
    </source>
</evidence>
<feature type="binding site" evidence="7">
    <location>
        <position position="751"/>
    </location>
    <ligand>
        <name>Zn(2+)</name>
        <dbReference type="ChEBI" id="CHEBI:29105"/>
        <label>1</label>
    </ligand>
</feature>
<accession>A0A836HBN3</accession>
<feature type="binding site" evidence="7">
    <location>
        <position position="638"/>
    </location>
    <ligand>
        <name>Zn(2+)</name>
        <dbReference type="ChEBI" id="CHEBI:29105"/>
        <label>2</label>
    </ligand>
</feature>
<reference evidence="14" key="1">
    <citation type="journal article" date="2021" name="Microbiol. Resour. Announc.">
        <title>LGAAP: Leishmaniinae Genome Assembly and Annotation Pipeline.</title>
        <authorList>
            <person name="Almutairi H."/>
            <person name="Urbaniak M.D."/>
            <person name="Bates M.D."/>
            <person name="Jariyapan N."/>
            <person name="Kwakye-Nuako G."/>
            <person name="Thomaz-Soccol V."/>
            <person name="Al-Salem W.S."/>
            <person name="Dillon R.J."/>
            <person name="Bates P.A."/>
            <person name="Gatherer D."/>
        </authorList>
    </citation>
    <scope>NUCLEOTIDE SEQUENCE [LARGE SCALE GENOMIC DNA]</scope>
</reference>